<dbReference type="InterPro" id="IPR036047">
    <property type="entry name" value="F-box-like_dom_sf"/>
</dbReference>
<comment type="caution">
    <text evidence="4">The sequence shown here is derived from an EMBL/GenBank/DDBJ whole genome shotgun (WGS) entry which is preliminary data.</text>
</comment>
<dbReference type="Proteomes" id="UP001211907">
    <property type="component" value="Unassembled WGS sequence"/>
</dbReference>
<dbReference type="PANTHER" id="PTHR48059:SF30">
    <property type="entry name" value="OS06G0587000 PROTEIN"/>
    <property type="match status" value="1"/>
</dbReference>
<evidence type="ECO:0000313" key="5">
    <source>
        <dbReference type="Proteomes" id="UP001211907"/>
    </source>
</evidence>
<proteinExistence type="predicted"/>
<sequence length="406" mass="44628">MATTHLPNELIESILDWIDIQTASKMRLVSKSFNAIIASDRFSRAGIARLIPPHKEPDVSNWTRVFLFGASPVSLQRAFVSLRLINTKSLNLWNLDIHAMSTAITTAHSLTNLGIFYGNKKIGGGDWNIPAEIGMLENLEAFTVTHSELAGEIPPTISKLSKLCSLKLSVNNLTGCIPDSICACESLQFLILDSNKLAGPIPTGIGRLRNLTRMILSSNQLSGDIPHSIGFLQCLRVLNLSNNRFSGDVPNSIGSISTLKILNLCDNELTGCLASFIMENLCSLTELFLDNNKFTGPIPDQICVLKRLVSFSAVSNRLSGVVPETIGQLENLQNLMLARNNFSGKFPLDIGSIKYLEHLEISGNNDPLLGIIFDEIESREEFLLVKFSDNSLFGDLAEAFRSNFLF</sequence>
<dbReference type="SMART" id="SM00256">
    <property type="entry name" value="FBOX"/>
    <property type="match status" value="1"/>
</dbReference>
<evidence type="ECO:0000256" key="1">
    <source>
        <dbReference type="ARBA" id="ARBA00004196"/>
    </source>
</evidence>
<dbReference type="Pfam" id="PF00646">
    <property type="entry name" value="F-box"/>
    <property type="match status" value="1"/>
</dbReference>
<evidence type="ECO:0000259" key="3">
    <source>
        <dbReference type="PROSITE" id="PS50181"/>
    </source>
</evidence>
<dbReference type="AlphaFoldDB" id="A0AAD5XEL9"/>
<evidence type="ECO:0000313" key="4">
    <source>
        <dbReference type="EMBL" id="KAJ3125722.1"/>
    </source>
</evidence>
<dbReference type="InterPro" id="IPR001611">
    <property type="entry name" value="Leu-rich_rpt"/>
</dbReference>
<organism evidence="4 5">
    <name type="scientific">Physocladia obscura</name>
    <dbReference type="NCBI Taxonomy" id="109957"/>
    <lineage>
        <taxon>Eukaryota</taxon>
        <taxon>Fungi</taxon>
        <taxon>Fungi incertae sedis</taxon>
        <taxon>Chytridiomycota</taxon>
        <taxon>Chytridiomycota incertae sedis</taxon>
        <taxon>Chytridiomycetes</taxon>
        <taxon>Chytridiales</taxon>
        <taxon>Chytriomycetaceae</taxon>
        <taxon>Physocladia</taxon>
    </lineage>
</organism>
<gene>
    <name evidence="4" type="ORF">HK100_010632</name>
</gene>
<evidence type="ECO:0000256" key="2">
    <source>
        <dbReference type="ARBA" id="ARBA00022737"/>
    </source>
</evidence>
<accession>A0AAD5XEL9</accession>
<dbReference type="Pfam" id="PF13855">
    <property type="entry name" value="LRR_8"/>
    <property type="match status" value="1"/>
</dbReference>
<dbReference type="InterPro" id="IPR001810">
    <property type="entry name" value="F-box_dom"/>
</dbReference>
<dbReference type="FunFam" id="3.80.10.10:FF:000383">
    <property type="entry name" value="Leucine-rich repeat receptor protein kinase EMS1"/>
    <property type="match status" value="2"/>
</dbReference>
<dbReference type="SUPFAM" id="SSF81383">
    <property type="entry name" value="F-box domain"/>
    <property type="match status" value="1"/>
</dbReference>
<dbReference type="InterPro" id="IPR032675">
    <property type="entry name" value="LRR_dom_sf"/>
</dbReference>
<keyword evidence="5" id="KW-1185">Reference proteome</keyword>
<protein>
    <recommendedName>
        <fullName evidence="3">F-box domain-containing protein</fullName>
    </recommendedName>
</protein>
<dbReference type="Pfam" id="PF00560">
    <property type="entry name" value="LRR_1"/>
    <property type="match status" value="4"/>
</dbReference>
<dbReference type="Gene3D" id="3.80.10.10">
    <property type="entry name" value="Ribonuclease Inhibitor"/>
    <property type="match status" value="1"/>
</dbReference>
<dbReference type="InterPro" id="IPR051848">
    <property type="entry name" value="PGIP"/>
</dbReference>
<dbReference type="SUPFAM" id="SSF52058">
    <property type="entry name" value="L domain-like"/>
    <property type="match status" value="1"/>
</dbReference>
<dbReference type="PANTHER" id="PTHR48059">
    <property type="entry name" value="POLYGALACTURONASE INHIBITOR 1"/>
    <property type="match status" value="1"/>
</dbReference>
<keyword evidence="2" id="KW-0677">Repeat</keyword>
<comment type="subcellular location">
    <subcellularLocation>
        <location evidence="1">Cell envelope</location>
    </subcellularLocation>
</comment>
<dbReference type="PROSITE" id="PS50181">
    <property type="entry name" value="FBOX"/>
    <property type="match status" value="1"/>
</dbReference>
<reference evidence="4" key="1">
    <citation type="submission" date="2020-05" db="EMBL/GenBank/DDBJ databases">
        <title>Phylogenomic resolution of chytrid fungi.</title>
        <authorList>
            <person name="Stajich J.E."/>
            <person name="Amses K."/>
            <person name="Simmons R."/>
            <person name="Seto K."/>
            <person name="Myers J."/>
            <person name="Bonds A."/>
            <person name="Quandt C.A."/>
            <person name="Barry K."/>
            <person name="Liu P."/>
            <person name="Grigoriev I."/>
            <person name="Longcore J.E."/>
            <person name="James T.Y."/>
        </authorList>
    </citation>
    <scope>NUCLEOTIDE SEQUENCE</scope>
    <source>
        <strain evidence="4">JEL0513</strain>
    </source>
</reference>
<feature type="domain" description="F-box" evidence="3">
    <location>
        <begin position="1"/>
        <end position="45"/>
    </location>
</feature>
<name>A0AAD5XEL9_9FUNG</name>
<dbReference type="EMBL" id="JADGJH010000594">
    <property type="protein sequence ID" value="KAJ3125722.1"/>
    <property type="molecule type" value="Genomic_DNA"/>
</dbReference>